<name>A0AC34R8K8_9BILA</name>
<evidence type="ECO:0000313" key="1">
    <source>
        <dbReference type="Proteomes" id="UP000887576"/>
    </source>
</evidence>
<organism evidence="1 2">
    <name type="scientific">Panagrolaimus sp. JU765</name>
    <dbReference type="NCBI Taxonomy" id="591449"/>
    <lineage>
        <taxon>Eukaryota</taxon>
        <taxon>Metazoa</taxon>
        <taxon>Ecdysozoa</taxon>
        <taxon>Nematoda</taxon>
        <taxon>Chromadorea</taxon>
        <taxon>Rhabditida</taxon>
        <taxon>Tylenchina</taxon>
        <taxon>Panagrolaimomorpha</taxon>
        <taxon>Panagrolaimoidea</taxon>
        <taxon>Panagrolaimidae</taxon>
        <taxon>Panagrolaimus</taxon>
    </lineage>
</organism>
<dbReference type="Proteomes" id="UP000887576">
    <property type="component" value="Unplaced"/>
</dbReference>
<evidence type="ECO:0000313" key="2">
    <source>
        <dbReference type="WBParaSite" id="JU765_v2.g4467.t1"/>
    </source>
</evidence>
<reference evidence="2" key="1">
    <citation type="submission" date="2022-11" db="UniProtKB">
        <authorList>
            <consortium name="WormBaseParasite"/>
        </authorList>
    </citation>
    <scope>IDENTIFICATION</scope>
</reference>
<dbReference type="WBParaSite" id="JU765_v2.g4467.t1">
    <property type="protein sequence ID" value="JU765_v2.g4467.t1"/>
    <property type="gene ID" value="JU765_v2.g4467"/>
</dbReference>
<sequence length="73" mass="8428">MAFIGASVIENDGRTWSWTDHSEIRYENWLNPSAVAIESQINQCSAINPVIRGKWFTVDCFRRLPFICEIPLL</sequence>
<proteinExistence type="predicted"/>
<protein>
    <submittedName>
        <fullName evidence="2">C-type lectin domain-containing protein</fullName>
    </submittedName>
</protein>
<accession>A0AC34R8K8</accession>